<keyword evidence="6 8" id="KW-0472">Membrane</keyword>
<dbReference type="Pfam" id="PF12821">
    <property type="entry name" value="ThrE_2"/>
    <property type="match status" value="1"/>
</dbReference>
<evidence type="ECO:0000256" key="2">
    <source>
        <dbReference type="ARBA" id="ARBA00022475"/>
    </source>
</evidence>
<keyword evidence="3" id="KW-0997">Cell inner membrane</keyword>
<dbReference type="InterPro" id="IPR024528">
    <property type="entry name" value="ThrE_2"/>
</dbReference>
<dbReference type="EMBL" id="CAACYI010000001">
    <property type="protein sequence ID" value="VFB16334.1"/>
    <property type="molecule type" value="Genomic_DNA"/>
</dbReference>
<evidence type="ECO:0000256" key="7">
    <source>
        <dbReference type="ARBA" id="ARBA00034125"/>
    </source>
</evidence>
<dbReference type="Proteomes" id="UP000377798">
    <property type="component" value="Unassembled WGS sequence"/>
</dbReference>
<keyword evidence="2" id="KW-1003">Cell membrane</keyword>
<name>A0A8H2QY15_9FIRM</name>
<feature type="transmembrane region" description="Helical" evidence="8">
    <location>
        <begin position="110"/>
        <end position="134"/>
    </location>
</feature>
<keyword evidence="11" id="KW-1185">Reference proteome</keyword>
<dbReference type="RefSeq" id="WP_034438433.1">
    <property type="nucleotide sequence ID" value="NZ_CAACYI010000001.1"/>
</dbReference>
<dbReference type="PANTHER" id="PTHR34390">
    <property type="entry name" value="UPF0442 PROTEIN YJJB-RELATED"/>
    <property type="match status" value="1"/>
</dbReference>
<evidence type="ECO:0000256" key="1">
    <source>
        <dbReference type="ARBA" id="ARBA00004651"/>
    </source>
</evidence>
<gene>
    <name evidence="10" type="primary">yjjB</name>
    <name evidence="10" type="ORF">NCTC13150_00856</name>
</gene>
<reference evidence="10 11" key="1">
    <citation type="submission" date="2019-02" db="EMBL/GenBank/DDBJ databases">
        <authorList>
            <consortium name="Pathogen Informatics"/>
        </authorList>
    </citation>
    <scope>NUCLEOTIDE SEQUENCE [LARGE SCALE GENOMIC DNA]</scope>
    <source>
        <strain evidence="10 11">3012STDY7089603</strain>
    </source>
</reference>
<feature type="transmembrane region" description="Helical" evidence="8">
    <location>
        <begin position="51"/>
        <end position="71"/>
    </location>
</feature>
<evidence type="ECO:0000256" key="5">
    <source>
        <dbReference type="ARBA" id="ARBA00022989"/>
    </source>
</evidence>
<dbReference type="PANTHER" id="PTHR34390:SF1">
    <property type="entry name" value="SUCCINATE TRANSPORTER SUBUNIT YJJB-RELATED"/>
    <property type="match status" value="1"/>
</dbReference>
<proteinExistence type="inferred from homology"/>
<evidence type="ECO:0000259" key="9">
    <source>
        <dbReference type="Pfam" id="PF12821"/>
    </source>
</evidence>
<comment type="subcellular location">
    <subcellularLocation>
        <location evidence="1">Cell membrane</location>
        <topology evidence="1">Multi-pass membrane protein</topology>
    </subcellularLocation>
</comment>
<evidence type="ECO:0000256" key="3">
    <source>
        <dbReference type="ARBA" id="ARBA00022519"/>
    </source>
</evidence>
<keyword evidence="5 8" id="KW-1133">Transmembrane helix</keyword>
<feature type="transmembrane region" description="Helical" evidence="8">
    <location>
        <begin position="6"/>
        <end position="23"/>
    </location>
</feature>
<feature type="domain" description="Threonine/Serine exporter ThrE" evidence="9">
    <location>
        <begin position="7"/>
        <end position="133"/>
    </location>
</feature>
<feature type="transmembrane region" description="Helical" evidence="8">
    <location>
        <begin position="78"/>
        <end position="98"/>
    </location>
</feature>
<evidence type="ECO:0000256" key="6">
    <source>
        <dbReference type="ARBA" id="ARBA00023136"/>
    </source>
</evidence>
<evidence type="ECO:0000256" key="8">
    <source>
        <dbReference type="SAM" id="Phobius"/>
    </source>
</evidence>
<organism evidence="10 11">
    <name type="scientific">Urinicoccus massiliensis</name>
    <dbReference type="NCBI Taxonomy" id="1723382"/>
    <lineage>
        <taxon>Bacteria</taxon>
        <taxon>Bacillati</taxon>
        <taxon>Bacillota</taxon>
        <taxon>Tissierellia</taxon>
        <taxon>Tissierellales</taxon>
        <taxon>Peptoniphilaceae</taxon>
        <taxon>Urinicoccus</taxon>
    </lineage>
</organism>
<dbReference type="GO" id="GO:0015744">
    <property type="term" value="P:succinate transport"/>
    <property type="evidence" value="ECO:0007669"/>
    <property type="project" value="TreeGrafter"/>
</dbReference>
<evidence type="ECO:0000313" key="10">
    <source>
        <dbReference type="EMBL" id="VFB16334.1"/>
    </source>
</evidence>
<dbReference type="AlphaFoldDB" id="A0A8H2QY15"/>
<evidence type="ECO:0000256" key="4">
    <source>
        <dbReference type="ARBA" id="ARBA00022692"/>
    </source>
</evidence>
<dbReference type="GO" id="GO:0005886">
    <property type="term" value="C:plasma membrane"/>
    <property type="evidence" value="ECO:0007669"/>
    <property type="project" value="UniProtKB-SubCell"/>
</dbReference>
<keyword evidence="4 8" id="KW-0812">Transmembrane</keyword>
<dbReference type="InterPro" id="IPR050539">
    <property type="entry name" value="ThrE_Dicarb/AminoAcid_Exp"/>
</dbReference>
<protein>
    <submittedName>
        <fullName evidence="10">Uncharacterized conserved protein</fullName>
    </submittedName>
</protein>
<accession>A0A8H2QY15</accession>
<comment type="similarity">
    <text evidence="7">Belongs to the ThrE exporter (TC 2.A.79) family.</text>
</comment>
<comment type="caution">
    <text evidence="10">The sequence shown here is derived from an EMBL/GenBank/DDBJ whole genome shotgun (WGS) entry which is preliminary data.</text>
</comment>
<sequence>MIYLKAFIYSFIASLGFALIFNAPKRSILPACLVGGISWVVYEFLQVQNCNYIFSAFLAAFIIGILGEVFSRWLKNPATLFILPGLIPLVPGAGMYYSMNHLIAQNYNSFIAVGAKTFFTAVALSIGIVASSIFSKSLRRVRIRKQDNGL</sequence>
<evidence type="ECO:0000313" key="11">
    <source>
        <dbReference type="Proteomes" id="UP000377798"/>
    </source>
</evidence>